<reference evidence="2" key="1">
    <citation type="submission" date="2020-11" db="EMBL/GenBank/DDBJ databases">
        <title>Nocardia NEAU-351.nov., a novel actinomycete isolated from the cow dung.</title>
        <authorList>
            <person name="Zhang X."/>
        </authorList>
    </citation>
    <scope>NUCLEOTIDE SEQUENCE</scope>
    <source>
        <strain evidence="2">NEAU-351</strain>
    </source>
</reference>
<keyword evidence="3" id="KW-1185">Reference proteome</keyword>
<dbReference type="AlphaFoldDB" id="A0A931IC15"/>
<evidence type="ECO:0000256" key="1">
    <source>
        <dbReference type="SAM" id="Phobius"/>
    </source>
</evidence>
<keyword evidence="1" id="KW-0812">Transmembrane</keyword>
<dbReference type="Proteomes" id="UP000655751">
    <property type="component" value="Unassembled WGS sequence"/>
</dbReference>
<gene>
    <name evidence="2" type="ORF">IT779_20315</name>
</gene>
<accession>A0A931IC15</accession>
<proteinExistence type="predicted"/>
<keyword evidence="1" id="KW-1133">Transmembrane helix</keyword>
<evidence type="ECO:0000313" key="2">
    <source>
        <dbReference type="EMBL" id="MBH0778629.1"/>
    </source>
</evidence>
<feature type="transmembrane region" description="Helical" evidence="1">
    <location>
        <begin position="12"/>
        <end position="36"/>
    </location>
</feature>
<feature type="transmembrane region" description="Helical" evidence="1">
    <location>
        <begin position="48"/>
        <end position="66"/>
    </location>
</feature>
<evidence type="ECO:0000313" key="3">
    <source>
        <dbReference type="Proteomes" id="UP000655751"/>
    </source>
</evidence>
<protein>
    <submittedName>
        <fullName evidence="2">Uncharacterized protein</fullName>
    </submittedName>
</protein>
<feature type="transmembrane region" description="Helical" evidence="1">
    <location>
        <begin position="78"/>
        <end position="105"/>
    </location>
</feature>
<organism evidence="2 3">
    <name type="scientific">Nocardia bovistercoris</name>
    <dbReference type="NCBI Taxonomy" id="2785916"/>
    <lineage>
        <taxon>Bacteria</taxon>
        <taxon>Bacillati</taxon>
        <taxon>Actinomycetota</taxon>
        <taxon>Actinomycetes</taxon>
        <taxon>Mycobacteriales</taxon>
        <taxon>Nocardiaceae</taxon>
        <taxon>Nocardia</taxon>
    </lineage>
</organism>
<sequence length="107" mass="11143">MGTYRRGGLSDAVRVALSTVLAISFGIFVVALIPLYDLLDPDADSSLLIAYAVACLGVILAVVLAIERVLGRIRAGRAIGWAPMVAVPVLAESWLAGLLVALVLVSI</sequence>
<keyword evidence="1" id="KW-0472">Membrane</keyword>
<dbReference type="RefSeq" id="WP_196150945.1">
    <property type="nucleotide sequence ID" value="NZ_JADMLG010000008.1"/>
</dbReference>
<dbReference type="EMBL" id="JADMLG010000008">
    <property type="protein sequence ID" value="MBH0778629.1"/>
    <property type="molecule type" value="Genomic_DNA"/>
</dbReference>
<comment type="caution">
    <text evidence="2">The sequence shown here is derived from an EMBL/GenBank/DDBJ whole genome shotgun (WGS) entry which is preliminary data.</text>
</comment>
<name>A0A931IC15_9NOCA</name>